<proteinExistence type="inferred from homology"/>
<keyword evidence="4" id="KW-0378">Hydrolase</keyword>
<dbReference type="Proteomes" id="UP000015100">
    <property type="component" value="Unassembled WGS sequence"/>
</dbReference>
<keyword evidence="2" id="KW-0645">Protease</keyword>
<dbReference type="Pfam" id="PF05577">
    <property type="entry name" value="Peptidase_S28"/>
    <property type="match status" value="2"/>
</dbReference>
<protein>
    <recommendedName>
        <fullName evidence="8">Serine carboxypeptidase S28</fullName>
    </recommendedName>
</protein>
<reference evidence="7" key="2">
    <citation type="submission" date="2013-04" db="EMBL/GenBank/DDBJ databases">
        <title>Genomic mechanisms accounting for the adaptation to parasitism in nematode-trapping fungi.</title>
        <authorList>
            <person name="Ahren D.G."/>
        </authorList>
    </citation>
    <scope>NUCLEOTIDE SEQUENCE [LARGE SCALE GENOMIC DNA]</scope>
    <source>
        <strain evidence="7">CBS 200.50</strain>
    </source>
</reference>
<dbReference type="Gene3D" id="3.40.50.1820">
    <property type="entry name" value="alpha/beta hydrolase"/>
    <property type="match status" value="2"/>
</dbReference>
<dbReference type="GO" id="GO:0008239">
    <property type="term" value="F:dipeptidyl-peptidase activity"/>
    <property type="evidence" value="ECO:0007669"/>
    <property type="project" value="TreeGrafter"/>
</dbReference>
<evidence type="ECO:0008006" key="8">
    <source>
        <dbReference type="Google" id="ProtNLM"/>
    </source>
</evidence>
<evidence type="ECO:0000256" key="2">
    <source>
        <dbReference type="ARBA" id="ARBA00022670"/>
    </source>
</evidence>
<dbReference type="PANTHER" id="PTHR11010">
    <property type="entry name" value="PROTEASE S28 PRO-X CARBOXYPEPTIDASE-RELATED"/>
    <property type="match status" value="1"/>
</dbReference>
<organism evidence="6 7">
    <name type="scientific">Dactylellina haptotyla (strain CBS 200.50)</name>
    <name type="common">Nematode-trapping fungus</name>
    <name type="synonym">Monacrosporium haptotylum</name>
    <dbReference type="NCBI Taxonomy" id="1284197"/>
    <lineage>
        <taxon>Eukaryota</taxon>
        <taxon>Fungi</taxon>
        <taxon>Dikarya</taxon>
        <taxon>Ascomycota</taxon>
        <taxon>Pezizomycotina</taxon>
        <taxon>Orbiliomycetes</taxon>
        <taxon>Orbiliales</taxon>
        <taxon>Orbiliaceae</taxon>
        <taxon>Dactylellina</taxon>
    </lineage>
</organism>
<name>S8BM08_DACHA</name>
<keyword evidence="3" id="KW-0732">Signal</keyword>
<dbReference type="GO" id="GO:0070008">
    <property type="term" value="F:serine-type exopeptidase activity"/>
    <property type="evidence" value="ECO:0007669"/>
    <property type="project" value="InterPro"/>
</dbReference>
<evidence type="ECO:0000256" key="4">
    <source>
        <dbReference type="ARBA" id="ARBA00022801"/>
    </source>
</evidence>
<comment type="similarity">
    <text evidence="1">Belongs to the peptidase S28 family.</text>
</comment>
<evidence type="ECO:0000313" key="6">
    <source>
        <dbReference type="EMBL" id="EPS36292.1"/>
    </source>
</evidence>
<dbReference type="AlphaFoldDB" id="S8BM08"/>
<dbReference type="FunFam" id="3.40.50.1820:FF:000165">
    <property type="entry name" value="Serine peptidase, putative"/>
    <property type="match status" value="1"/>
</dbReference>
<accession>S8BM08</accession>
<dbReference type="SUPFAM" id="SSF53474">
    <property type="entry name" value="alpha/beta-Hydrolases"/>
    <property type="match status" value="1"/>
</dbReference>
<comment type="caution">
    <text evidence="6">The sequence shown here is derived from an EMBL/GenBank/DDBJ whole genome shotgun (WGS) entry which is preliminary data.</text>
</comment>
<gene>
    <name evidence="6" type="ORF">H072_10172</name>
</gene>
<evidence type="ECO:0000256" key="5">
    <source>
        <dbReference type="ARBA" id="ARBA00023180"/>
    </source>
</evidence>
<evidence type="ECO:0000256" key="1">
    <source>
        <dbReference type="ARBA" id="ARBA00011079"/>
    </source>
</evidence>
<sequence length="515" mass="57135">MYNRMMRAPNPHTEKVFFSANATFTQLIDHSNPDLGTFEQFYYYGTEYWKGPGSPVVFMTPGEGNATGYDSYLHENRTTGLIAKEIGAAVVVVEHRYWGTSTPCTNLTTKCLQHLTLNNSIADFVRFAKEVKLPFDTSGKSNADNAPWVMVGGSYPGALAAWTAAVAEGTFWAYYASSGPVQVMDYWQYFNPIQEGMAKNCSKDIGLVVDHIDHIGLNGTRQQKKALQTMFGMGELEHYDDFASSLQNGPWLWQGNSMTRNSGFFDFCDAVEGVNKKVNGGGSNTTFTSIPGPEGVGLQKALEGYAAWMKAVLIPDYCKDLGYPEWNSTNDVGCFDTYNASNPLFTDTTLSNQVDRQWVWMTCNEPFGYWQDSPPAGQPSIVSRFVTEEYWTRQCPLYFPPDEASGVSLSNNTFQQLNDFTGGWFNNDTQRLLYVNGQYDPWRDAGVSSKYRPGGPLNSTEQTPVLVVPGGFHCTDLVPANGAVNAGVKATIDAAVRQIVQWVGEYSRPYNYGGY</sequence>
<dbReference type="InterPro" id="IPR029058">
    <property type="entry name" value="AB_hydrolase_fold"/>
</dbReference>
<dbReference type="OMA" id="CERFDVY"/>
<evidence type="ECO:0000313" key="7">
    <source>
        <dbReference type="Proteomes" id="UP000015100"/>
    </source>
</evidence>
<dbReference type="eggNOG" id="KOG2182">
    <property type="taxonomic scope" value="Eukaryota"/>
</dbReference>
<dbReference type="PANTHER" id="PTHR11010:SF23">
    <property type="entry name" value="SERINE PEPTIDASE"/>
    <property type="match status" value="1"/>
</dbReference>
<dbReference type="GO" id="GO:0006508">
    <property type="term" value="P:proteolysis"/>
    <property type="evidence" value="ECO:0007669"/>
    <property type="project" value="UniProtKB-KW"/>
</dbReference>
<dbReference type="InterPro" id="IPR008758">
    <property type="entry name" value="Peptidase_S28"/>
</dbReference>
<keyword evidence="7" id="KW-1185">Reference proteome</keyword>
<keyword evidence="5" id="KW-0325">Glycoprotein</keyword>
<dbReference type="HOGENOM" id="CLU_023630_1_0_1"/>
<reference evidence="6 7" key="1">
    <citation type="journal article" date="2013" name="PLoS Genet.">
        <title>Genomic mechanisms accounting for the adaptation to parasitism in nematode-trapping fungi.</title>
        <authorList>
            <person name="Meerupati T."/>
            <person name="Andersson K.M."/>
            <person name="Friman E."/>
            <person name="Kumar D."/>
            <person name="Tunlid A."/>
            <person name="Ahren D."/>
        </authorList>
    </citation>
    <scope>NUCLEOTIDE SEQUENCE [LARGE SCALE GENOMIC DNA]</scope>
    <source>
        <strain evidence="6 7">CBS 200.50</strain>
    </source>
</reference>
<evidence type="ECO:0000256" key="3">
    <source>
        <dbReference type="ARBA" id="ARBA00022729"/>
    </source>
</evidence>
<dbReference type="EMBL" id="AQGS01000935">
    <property type="protein sequence ID" value="EPS36292.1"/>
    <property type="molecule type" value="Genomic_DNA"/>
</dbReference>
<dbReference type="OrthoDB" id="1735038at2759"/>